<sequence>MSSNPLRSVRIPIRRAAPYDIHHSASIRRHQSAEYPFEITITNLSDRDSIDRLLRPDIEDNSNGPSSQNYELFDDRYYVTGDFFDELIASFLDSFDQETNHIDEEEEKEEEDPLLLGWWCRLVLVVRGELMENAVRVAREWRRGVAGNGVWLSMVVWWSRRWWDLVETVKESGALEDEEEKAVDTGGYGEVFGGRKMMRERIRWFRFGVSRREIRRWFCFSRSAVCEGGENRGSQKRHCFEDESGERKRMKETGRRKGKKEG</sequence>
<feature type="region of interest" description="Disordered" evidence="1">
    <location>
        <begin position="227"/>
        <end position="262"/>
    </location>
</feature>
<feature type="compositionally biased region" description="Basic and acidic residues" evidence="1">
    <location>
        <begin position="238"/>
        <end position="262"/>
    </location>
</feature>
<protein>
    <submittedName>
        <fullName evidence="2">Uncharacterized protein</fullName>
    </submittedName>
</protein>
<comment type="caution">
    <text evidence="2">The sequence shown here is derived from an EMBL/GenBank/DDBJ whole genome shotgun (WGS) entry which is preliminary data.</text>
</comment>
<organism evidence="2 3">
    <name type="scientific">Datura stramonium</name>
    <name type="common">Jimsonweed</name>
    <name type="synonym">Common thornapple</name>
    <dbReference type="NCBI Taxonomy" id="4076"/>
    <lineage>
        <taxon>Eukaryota</taxon>
        <taxon>Viridiplantae</taxon>
        <taxon>Streptophyta</taxon>
        <taxon>Embryophyta</taxon>
        <taxon>Tracheophyta</taxon>
        <taxon>Spermatophyta</taxon>
        <taxon>Magnoliopsida</taxon>
        <taxon>eudicotyledons</taxon>
        <taxon>Gunneridae</taxon>
        <taxon>Pentapetalae</taxon>
        <taxon>asterids</taxon>
        <taxon>lamiids</taxon>
        <taxon>Solanales</taxon>
        <taxon>Solanaceae</taxon>
        <taxon>Solanoideae</taxon>
        <taxon>Datureae</taxon>
        <taxon>Datura</taxon>
    </lineage>
</organism>
<accession>A0ABS8RU34</accession>
<keyword evidence="3" id="KW-1185">Reference proteome</keyword>
<evidence type="ECO:0000313" key="3">
    <source>
        <dbReference type="Proteomes" id="UP000823775"/>
    </source>
</evidence>
<evidence type="ECO:0000256" key="1">
    <source>
        <dbReference type="SAM" id="MobiDB-lite"/>
    </source>
</evidence>
<dbReference type="Proteomes" id="UP000823775">
    <property type="component" value="Unassembled WGS sequence"/>
</dbReference>
<proteinExistence type="predicted"/>
<evidence type="ECO:0000313" key="2">
    <source>
        <dbReference type="EMBL" id="MCD7450327.1"/>
    </source>
</evidence>
<gene>
    <name evidence="2" type="ORF">HAX54_005307</name>
</gene>
<name>A0ABS8RU34_DATST</name>
<dbReference type="EMBL" id="JACEIK010000126">
    <property type="protein sequence ID" value="MCD7450327.1"/>
    <property type="molecule type" value="Genomic_DNA"/>
</dbReference>
<reference evidence="2 3" key="1">
    <citation type="journal article" date="2021" name="BMC Genomics">
        <title>Datura genome reveals duplications of psychoactive alkaloid biosynthetic genes and high mutation rate following tissue culture.</title>
        <authorList>
            <person name="Rajewski A."/>
            <person name="Carter-House D."/>
            <person name="Stajich J."/>
            <person name="Litt A."/>
        </authorList>
    </citation>
    <scope>NUCLEOTIDE SEQUENCE [LARGE SCALE GENOMIC DNA]</scope>
    <source>
        <strain evidence="2">AR-01</strain>
    </source>
</reference>